<gene>
    <name evidence="1" type="ORF">KL86DYS1_31503</name>
</gene>
<dbReference type="AlphaFoldDB" id="A0A212K5E4"/>
<dbReference type="SUPFAM" id="SSF51445">
    <property type="entry name" value="(Trans)glycosidases"/>
    <property type="match status" value="1"/>
</dbReference>
<protein>
    <submittedName>
        <fullName evidence="1">Uncharacterized protein</fullName>
    </submittedName>
</protein>
<proteinExistence type="predicted"/>
<dbReference type="PROSITE" id="PS51257">
    <property type="entry name" value="PROKAR_LIPOPROTEIN"/>
    <property type="match status" value="1"/>
</dbReference>
<dbReference type="InterPro" id="IPR017853">
    <property type="entry name" value="GH"/>
</dbReference>
<name>A0A212K5E4_9BACT</name>
<sequence length="786" mass="88237">MNIYKSLSLLILIFMLFSCKDDIIDKGNSDKNIINITFENQIGNPIFSDNSNVIKIMFNQFTEGKSKIKLKNLELAAGVFANISVGDEISIGDESNSTSLEVTSESGIKQTWIVNFVPFSEELVGTWRITTLSVYGGAWPEYNSSAAYSSMTDRSWNWKTDGTGPVAEYDNTLTFTLEGISESGDPYGKVINSAGADGKFADFIFMDNPNEAASPIDVNYHYRKIPRGESSWKRNIANGTITFTAADQSTTIGFFVGPGTEILDQNSSITISDRAFTFDLQPTYIWLDIYKDRERFVENAKKYWIQVTKTTGSVDLEDDIVVTTARSKASPFVGIGPQWGGYDNVEKWTGSPSLSNDDWNKLFQRVQFLRPGLVRIMTSQGWNYMVDGVYNPQKSAGILFKILDFCEAQGISVMYGEWGEAALPGQQVDTAWLNRATDFLGYLINTKGYTCLKYYNMCNEPAGSWSSIGNDYGLWQRTYQTMFSFLEAKGLSSKIDIIAPDVAVWNDTSLSYWLTWAMDHFGSKIDAYDIHTYPTDEQVKGGSYKNVIAAYRNLVPENQHMIMGELGYKYDPNTYLGQQNLQRIANDPHASDDSNMMIYDAFYGADMADAVIQNMDAGYNGIILWNMDDAMYDNGDNKLKRWGFWNILGDERFGGLADEAIRPWFYPMSLLCRYFPQGSTIYKTQVPDKQGLHAIGGMKNGKYTIAIANSHTETYSVNLKMDAGIILTNAKWYKYEAGSGSQFTGPTDNNGFAVAYNQQTTDFSNNRSVQLTIPAKSFLLITDFEY</sequence>
<evidence type="ECO:0000313" key="1">
    <source>
        <dbReference type="EMBL" id="SBW06876.1"/>
    </source>
</evidence>
<reference evidence="1" key="1">
    <citation type="submission" date="2016-04" db="EMBL/GenBank/DDBJ databases">
        <authorList>
            <person name="Evans L.H."/>
            <person name="Alamgir A."/>
            <person name="Owens N."/>
            <person name="Weber N.D."/>
            <person name="Virtaneva K."/>
            <person name="Barbian K."/>
            <person name="Babar A."/>
            <person name="Rosenke K."/>
        </authorList>
    </citation>
    <scope>NUCLEOTIDE SEQUENCE</scope>
    <source>
        <strain evidence="1">86-1</strain>
    </source>
</reference>
<dbReference type="Gene3D" id="3.20.20.80">
    <property type="entry name" value="Glycosidases"/>
    <property type="match status" value="1"/>
</dbReference>
<dbReference type="RefSeq" id="WP_296944381.1">
    <property type="nucleotide sequence ID" value="NZ_LT599032.1"/>
</dbReference>
<organism evidence="1">
    <name type="scientific">uncultured Dysgonomonas sp</name>
    <dbReference type="NCBI Taxonomy" id="206096"/>
    <lineage>
        <taxon>Bacteria</taxon>
        <taxon>Pseudomonadati</taxon>
        <taxon>Bacteroidota</taxon>
        <taxon>Bacteroidia</taxon>
        <taxon>Bacteroidales</taxon>
        <taxon>Dysgonomonadaceae</taxon>
        <taxon>Dysgonomonas</taxon>
        <taxon>environmental samples</taxon>
    </lineage>
</organism>
<dbReference type="EMBL" id="FLUM01000003">
    <property type="protein sequence ID" value="SBW06876.1"/>
    <property type="molecule type" value="Genomic_DNA"/>
</dbReference>
<accession>A0A212K5E4</accession>